<gene>
    <name evidence="2" type="ORF">WR25_25549</name>
</gene>
<feature type="region of interest" description="Disordered" evidence="1">
    <location>
        <begin position="147"/>
        <end position="166"/>
    </location>
</feature>
<evidence type="ECO:0000256" key="1">
    <source>
        <dbReference type="SAM" id="MobiDB-lite"/>
    </source>
</evidence>
<name>A0A2A2M1Y3_9BILA</name>
<dbReference type="AlphaFoldDB" id="A0A2A2M1Y3"/>
<proteinExistence type="predicted"/>
<dbReference type="EMBL" id="LIAE01006174">
    <property type="protein sequence ID" value="PAV92494.1"/>
    <property type="molecule type" value="Genomic_DNA"/>
</dbReference>
<sequence>MIEIRLHDVTHSKPLHQAAAGDIVLHGDRNDARSAGLLPSIDQARLRGFQRIALATIIGFEPPADLHLARDRQARTRRLRAAHADRPAVGAALDQPATGAGRREERLLAIEGLIILLTRAQRPEIAHRIRIIAKPMEQRAILLAPRPQSQPLGLDHAPSSRAACAA</sequence>
<accession>A0A2A2M1Y3</accession>
<keyword evidence="3" id="KW-1185">Reference proteome</keyword>
<comment type="caution">
    <text evidence="2">The sequence shown here is derived from an EMBL/GenBank/DDBJ whole genome shotgun (WGS) entry which is preliminary data.</text>
</comment>
<evidence type="ECO:0000313" key="2">
    <source>
        <dbReference type="EMBL" id="PAV92494.1"/>
    </source>
</evidence>
<organism evidence="2 3">
    <name type="scientific">Diploscapter pachys</name>
    <dbReference type="NCBI Taxonomy" id="2018661"/>
    <lineage>
        <taxon>Eukaryota</taxon>
        <taxon>Metazoa</taxon>
        <taxon>Ecdysozoa</taxon>
        <taxon>Nematoda</taxon>
        <taxon>Chromadorea</taxon>
        <taxon>Rhabditida</taxon>
        <taxon>Rhabditina</taxon>
        <taxon>Rhabditomorpha</taxon>
        <taxon>Rhabditoidea</taxon>
        <taxon>Rhabditidae</taxon>
        <taxon>Diploscapter</taxon>
    </lineage>
</organism>
<evidence type="ECO:0000313" key="3">
    <source>
        <dbReference type="Proteomes" id="UP000218231"/>
    </source>
</evidence>
<protein>
    <submittedName>
        <fullName evidence="2">Uncharacterized protein</fullName>
    </submittedName>
</protein>
<dbReference type="Proteomes" id="UP000218231">
    <property type="component" value="Unassembled WGS sequence"/>
</dbReference>
<reference evidence="2 3" key="1">
    <citation type="journal article" date="2017" name="Curr. Biol.">
        <title>Genome architecture and evolution of a unichromosomal asexual nematode.</title>
        <authorList>
            <person name="Fradin H."/>
            <person name="Zegar C."/>
            <person name="Gutwein M."/>
            <person name="Lucas J."/>
            <person name="Kovtun M."/>
            <person name="Corcoran D."/>
            <person name="Baugh L.R."/>
            <person name="Kiontke K."/>
            <person name="Gunsalus K."/>
            <person name="Fitch D.H."/>
            <person name="Piano F."/>
        </authorList>
    </citation>
    <scope>NUCLEOTIDE SEQUENCE [LARGE SCALE GENOMIC DNA]</scope>
    <source>
        <strain evidence="2">PF1309</strain>
    </source>
</reference>